<dbReference type="EMBL" id="JADGKB010000001">
    <property type="protein sequence ID" value="KAJ3262520.1"/>
    <property type="molecule type" value="Genomic_DNA"/>
</dbReference>
<dbReference type="PANTHER" id="PTHR11629">
    <property type="entry name" value="VACUOLAR PROTON ATPASES"/>
    <property type="match status" value="1"/>
</dbReference>
<comment type="subcellular location">
    <subcellularLocation>
        <location evidence="1">Membrane</location>
        <topology evidence="1">Multi-pass membrane protein</topology>
    </subcellularLocation>
</comment>
<accession>A0AAD5UMV0</accession>
<dbReference type="GO" id="GO:0000220">
    <property type="term" value="C:vacuolar proton-transporting V-type ATPase, V0 domain"/>
    <property type="evidence" value="ECO:0007669"/>
    <property type="project" value="InterPro"/>
</dbReference>
<evidence type="ECO:0000256" key="2">
    <source>
        <dbReference type="ARBA" id="ARBA00009904"/>
    </source>
</evidence>
<keyword evidence="13" id="KW-1185">Reference proteome</keyword>
<keyword evidence="8 9" id="KW-0472">Membrane</keyword>
<proteinExistence type="inferred from homology"/>
<feature type="transmembrane region" description="Helical" evidence="9">
    <location>
        <begin position="422"/>
        <end position="445"/>
    </location>
</feature>
<keyword evidence="7 9" id="KW-0406">Ion transport</keyword>
<feature type="transmembrane region" description="Helical" evidence="9">
    <location>
        <begin position="465"/>
        <end position="485"/>
    </location>
</feature>
<feature type="transmembrane region" description="Helical" evidence="9">
    <location>
        <begin position="611"/>
        <end position="630"/>
    </location>
</feature>
<keyword evidence="10" id="KW-0175">Coiled coil</keyword>
<dbReference type="GO" id="GO:0000329">
    <property type="term" value="C:fungal-type vacuole membrane"/>
    <property type="evidence" value="ECO:0007669"/>
    <property type="project" value="TreeGrafter"/>
</dbReference>
<keyword evidence="5 9" id="KW-0375">Hydrogen ion transport</keyword>
<comment type="function">
    <text evidence="9">Essential component of the vacuolar proton pump (V-ATPase), a multimeric enzyme that catalyzes the translocation of protons across the membranes. Required for assembly and activity of the V-ATPase.</text>
</comment>
<keyword evidence="3 9" id="KW-0813">Transport</keyword>
<feature type="coiled-coil region" evidence="10">
    <location>
        <begin position="48"/>
        <end position="128"/>
    </location>
</feature>
<dbReference type="GO" id="GO:0051117">
    <property type="term" value="F:ATPase binding"/>
    <property type="evidence" value="ECO:0007669"/>
    <property type="project" value="TreeGrafter"/>
</dbReference>
<keyword evidence="6 9" id="KW-1133">Transmembrane helix</keyword>
<comment type="similarity">
    <text evidence="2 9">Belongs to the V-ATPase 116 kDa subunit family.</text>
</comment>
<evidence type="ECO:0000256" key="11">
    <source>
        <dbReference type="SAM" id="MobiDB-lite"/>
    </source>
</evidence>
<gene>
    <name evidence="12" type="primary">VPH1</name>
    <name evidence="12" type="ORF">HK103_000049</name>
</gene>
<evidence type="ECO:0000256" key="4">
    <source>
        <dbReference type="ARBA" id="ARBA00022692"/>
    </source>
</evidence>
<evidence type="ECO:0000256" key="3">
    <source>
        <dbReference type="ARBA" id="ARBA00022448"/>
    </source>
</evidence>
<feature type="transmembrane region" description="Helical" evidence="9">
    <location>
        <begin position="765"/>
        <end position="786"/>
    </location>
</feature>
<dbReference type="GO" id="GO:0007035">
    <property type="term" value="P:vacuolar acidification"/>
    <property type="evidence" value="ECO:0007669"/>
    <property type="project" value="TreeGrafter"/>
</dbReference>
<evidence type="ECO:0000256" key="6">
    <source>
        <dbReference type="ARBA" id="ARBA00022989"/>
    </source>
</evidence>
<sequence length="829" mass="93971">MSEEKTSLFRSEPMALTQLYIPLEIAPQTIAELGELGLMQFNDLNPKVNEFQRTFVNEIKRLNDLERKLRFLISQADKAAVTLQPVDPLTPYARTRSQLEIDQLDTQLGELEARIEQMNTSHVSLNKRFLELTELRHVLRETAVFFQIAESRADEIAVGGNTREDSGLLANQQRESMDPGASGGHTINIGFVAGVIPRAKMGIFERILFRALRGNLFMNHAEIQELIIDPVSDETVTKNVFIVFAHGKELLNKIKKISESMGATLYPVDEHPDKRRESALEVMARIEDLRHVLDNTKAARRAELSRVAEHLNHWSVIIEKEKAIHHQMNKMSYDVNRKALISEGWCPKASIGAIQYSLRAVTERTGTTIPPLLNELPTTRTPPTSQRVNKITNAFQIIVDAYGVAKYGEVNPGLFTIITFPFLFAVMFGDFGHGILVTIFAIWVVTNEKTLAKKKWGEMWVILFGGRYIILLMGIFSIFTGLVYNDMFSQSMTLMSSEYTFQYHNDSGKWIGSKTSTYGFGVDPAWQTSDNFLIFANSYKMKMSIIIGVLHMAFGMCLQVFNHLHFRKPMYIILEFVPQILFFMSLFGYLVFLIFFKWLTYYENTSEAPGLLNTLIYMVLSPGSIAMPLFPGQGPLQVFLVFIAFISIPWMLLGKPLYELQEHKRTVGAGYAPTSHGTEQAAMLAEQGEQAHEESQEDDHGGHGGKFEFSDVMMHQMIHTIEFTLSGISNTASYLRLWALSLAHAQLSDVLWEMVLLPALTSANAFAIVIGFYMWFTMTVSILICMEGMSAFLHALRLHWVEFQSKFYGGTGTQFLPFSFQAIFEDQEE</sequence>
<evidence type="ECO:0000256" key="7">
    <source>
        <dbReference type="ARBA" id="ARBA00023065"/>
    </source>
</evidence>
<feature type="region of interest" description="Disordered" evidence="11">
    <location>
        <begin position="682"/>
        <end position="702"/>
    </location>
</feature>
<feature type="transmembrane region" description="Helical" evidence="9">
    <location>
        <begin position="545"/>
        <end position="564"/>
    </location>
</feature>
<comment type="caution">
    <text evidence="12">The sequence shown here is derived from an EMBL/GenBank/DDBJ whole genome shotgun (WGS) entry which is preliminary data.</text>
</comment>
<evidence type="ECO:0000256" key="5">
    <source>
        <dbReference type="ARBA" id="ARBA00022781"/>
    </source>
</evidence>
<dbReference type="PANTHER" id="PTHR11629:SF63">
    <property type="entry name" value="V-TYPE PROTON ATPASE SUBUNIT A"/>
    <property type="match status" value="1"/>
</dbReference>
<evidence type="ECO:0000313" key="13">
    <source>
        <dbReference type="Proteomes" id="UP001210925"/>
    </source>
</evidence>
<dbReference type="PIRSF" id="PIRSF001293">
    <property type="entry name" value="ATP6V0A1"/>
    <property type="match status" value="1"/>
</dbReference>
<keyword evidence="4 9" id="KW-0812">Transmembrane</keyword>
<feature type="transmembrane region" description="Helical" evidence="9">
    <location>
        <begin position="636"/>
        <end position="654"/>
    </location>
</feature>
<dbReference type="InterPro" id="IPR026028">
    <property type="entry name" value="V-type_ATPase_116kDa_su_euka"/>
</dbReference>
<name>A0AAD5UMV0_9FUNG</name>
<dbReference type="Proteomes" id="UP001210925">
    <property type="component" value="Unassembled WGS sequence"/>
</dbReference>
<dbReference type="InterPro" id="IPR002490">
    <property type="entry name" value="V-ATPase_116kDa_su"/>
</dbReference>
<evidence type="ECO:0000256" key="1">
    <source>
        <dbReference type="ARBA" id="ARBA00004141"/>
    </source>
</evidence>
<evidence type="ECO:0000313" key="12">
    <source>
        <dbReference type="EMBL" id="KAJ3262520.1"/>
    </source>
</evidence>
<reference evidence="12" key="1">
    <citation type="submission" date="2020-05" db="EMBL/GenBank/DDBJ databases">
        <title>Phylogenomic resolution of chytrid fungi.</title>
        <authorList>
            <person name="Stajich J.E."/>
            <person name="Amses K."/>
            <person name="Simmons R."/>
            <person name="Seto K."/>
            <person name="Myers J."/>
            <person name="Bonds A."/>
            <person name="Quandt C.A."/>
            <person name="Barry K."/>
            <person name="Liu P."/>
            <person name="Grigoriev I."/>
            <person name="Longcore J.E."/>
            <person name="James T.Y."/>
        </authorList>
    </citation>
    <scope>NUCLEOTIDE SEQUENCE</scope>
    <source>
        <strain evidence="12">PLAUS21</strain>
    </source>
</reference>
<feature type="transmembrane region" description="Helical" evidence="9">
    <location>
        <begin position="576"/>
        <end position="599"/>
    </location>
</feature>
<evidence type="ECO:0000256" key="10">
    <source>
        <dbReference type="SAM" id="Coils"/>
    </source>
</evidence>
<feature type="compositionally biased region" description="Basic and acidic residues" evidence="11">
    <location>
        <begin position="689"/>
        <end position="702"/>
    </location>
</feature>
<evidence type="ECO:0000256" key="9">
    <source>
        <dbReference type="RuleBase" id="RU361189"/>
    </source>
</evidence>
<protein>
    <recommendedName>
        <fullName evidence="9">V-type proton ATPase subunit a</fullName>
    </recommendedName>
</protein>
<dbReference type="GO" id="GO:0046961">
    <property type="term" value="F:proton-transporting ATPase activity, rotational mechanism"/>
    <property type="evidence" value="ECO:0007669"/>
    <property type="project" value="InterPro"/>
</dbReference>
<evidence type="ECO:0000256" key="8">
    <source>
        <dbReference type="ARBA" id="ARBA00023136"/>
    </source>
</evidence>
<dbReference type="AlphaFoldDB" id="A0AAD5UMV0"/>
<organism evidence="12 13">
    <name type="scientific">Boothiomyces macroporosus</name>
    <dbReference type="NCBI Taxonomy" id="261099"/>
    <lineage>
        <taxon>Eukaryota</taxon>
        <taxon>Fungi</taxon>
        <taxon>Fungi incertae sedis</taxon>
        <taxon>Chytridiomycota</taxon>
        <taxon>Chytridiomycota incertae sedis</taxon>
        <taxon>Chytridiomycetes</taxon>
        <taxon>Rhizophydiales</taxon>
        <taxon>Terramycetaceae</taxon>
        <taxon>Boothiomyces</taxon>
    </lineage>
</organism>
<dbReference type="Pfam" id="PF01496">
    <property type="entry name" value="V_ATPase_I"/>
    <property type="match status" value="1"/>
</dbReference>